<dbReference type="EMBL" id="BAABFT010000003">
    <property type="protein sequence ID" value="GAA4318440.1"/>
    <property type="molecule type" value="Genomic_DNA"/>
</dbReference>
<evidence type="ECO:0000313" key="3">
    <source>
        <dbReference type="Proteomes" id="UP001500582"/>
    </source>
</evidence>
<dbReference type="SUPFAM" id="SSF55729">
    <property type="entry name" value="Acyl-CoA N-acyltransferases (Nat)"/>
    <property type="match status" value="1"/>
</dbReference>
<gene>
    <name evidence="2" type="ORF">GCM10023149_16540</name>
</gene>
<dbReference type="InterPro" id="IPR000182">
    <property type="entry name" value="GNAT_dom"/>
</dbReference>
<dbReference type="InterPro" id="IPR016181">
    <property type="entry name" value="Acyl_CoA_acyltransferase"/>
</dbReference>
<organism evidence="2 3">
    <name type="scientific">Mucilaginibacter gynuensis</name>
    <dbReference type="NCBI Taxonomy" id="1302236"/>
    <lineage>
        <taxon>Bacteria</taxon>
        <taxon>Pseudomonadati</taxon>
        <taxon>Bacteroidota</taxon>
        <taxon>Sphingobacteriia</taxon>
        <taxon>Sphingobacteriales</taxon>
        <taxon>Sphingobacteriaceae</taxon>
        <taxon>Mucilaginibacter</taxon>
    </lineage>
</organism>
<evidence type="ECO:0000313" key="2">
    <source>
        <dbReference type="EMBL" id="GAA4318440.1"/>
    </source>
</evidence>
<dbReference type="PROSITE" id="PS51186">
    <property type="entry name" value="GNAT"/>
    <property type="match status" value="1"/>
</dbReference>
<protein>
    <submittedName>
        <fullName evidence="2">GNAT family N-acetyltransferase</fullName>
    </submittedName>
</protein>
<dbReference type="CDD" id="cd04301">
    <property type="entry name" value="NAT_SF"/>
    <property type="match status" value="1"/>
</dbReference>
<keyword evidence="3" id="KW-1185">Reference proteome</keyword>
<dbReference type="RefSeq" id="WP_345210559.1">
    <property type="nucleotide sequence ID" value="NZ_BAABFT010000003.1"/>
</dbReference>
<proteinExistence type="predicted"/>
<sequence length="151" mass="16890">MSVKKKIQVEKVTDPIKLEEVFAIRTQVFVIEQQCIPELEKGFEDESVHFLATVDRAPAGASRWRETTQGYKLERICVLPEFRGLGIGKGLVEAMLQDLPSDAGYIYLHAQVQATGLYENFGFVKVGSPFGEAGIMHCKMEKNVIADDQIN</sequence>
<dbReference type="Pfam" id="PF13673">
    <property type="entry name" value="Acetyltransf_10"/>
    <property type="match status" value="1"/>
</dbReference>
<evidence type="ECO:0000259" key="1">
    <source>
        <dbReference type="PROSITE" id="PS51186"/>
    </source>
</evidence>
<dbReference type="Proteomes" id="UP001500582">
    <property type="component" value="Unassembled WGS sequence"/>
</dbReference>
<name>A0ABP8G785_9SPHI</name>
<dbReference type="Gene3D" id="3.40.630.30">
    <property type="match status" value="1"/>
</dbReference>
<feature type="domain" description="N-acetyltransferase" evidence="1">
    <location>
        <begin position="7"/>
        <end position="145"/>
    </location>
</feature>
<comment type="caution">
    <text evidence="2">The sequence shown here is derived from an EMBL/GenBank/DDBJ whole genome shotgun (WGS) entry which is preliminary data.</text>
</comment>
<reference evidence="3" key="1">
    <citation type="journal article" date="2019" name="Int. J. Syst. Evol. Microbiol.">
        <title>The Global Catalogue of Microorganisms (GCM) 10K type strain sequencing project: providing services to taxonomists for standard genome sequencing and annotation.</title>
        <authorList>
            <consortium name="The Broad Institute Genomics Platform"/>
            <consortium name="The Broad Institute Genome Sequencing Center for Infectious Disease"/>
            <person name="Wu L."/>
            <person name="Ma J."/>
        </authorList>
    </citation>
    <scope>NUCLEOTIDE SEQUENCE [LARGE SCALE GENOMIC DNA]</scope>
    <source>
        <strain evidence="3">JCM 17705</strain>
    </source>
</reference>
<accession>A0ABP8G785</accession>